<proteinExistence type="predicted"/>
<dbReference type="InterPro" id="IPR027417">
    <property type="entry name" value="P-loop_NTPase"/>
</dbReference>
<accession>A0A830EBL3</accession>
<reference evidence="1" key="1">
    <citation type="journal article" date="2014" name="Int. J. Syst. Evol. Microbiol.">
        <title>Complete genome sequence of Corynebacterium casei LMG S-19264T (=DSM 44701T), isolated from a smear-ripened cheese.</title>
        <authorList>
            <consortium name="US DOE Joint Genome Institute (JGI-PGF)"/>
            <person name="Walter F."/>
            <person name="Albersmeier A."/>
            <person name="Kalinowski J."/>
            <person name="Ruckert C."/>
        </authorList>
    </citation>
    <scope>NUCLEOTIDE SEQUENCE</scope>
    <source>
        <strain evidence="1">CCM 7217</strain>
    </source>
</reference>
<dbReference type="RefSeq" id="WP_007273971.1">
    <property type="nucleotide sequence ID" value="NZ_BMCI01000011.1"/>
</dbReference>
<evidence type="ECO:0000313" key="1">
    <source>
        <dbReference type="EMBL" id="GGC72711.1"/>
    </source>
</evidence>
<dbReference type="AlphaFoldDB" id="A0A830EBL3"/>
<name>A0A830EBL3_9EURY</name>
<comment type="caution">
    <text evidence="1">The sequence shown here is derived from an EMBL/GenBank/DDBJ whole genome shotgun (WGS) entry which is preliminary data.</text>
</comment>
<gene>
    <name evidence="1" type="ORF">GCM10007209_38350</name>
</gene>
<sequence>MESYHDSHADIQGRDTRDVEAVAASIVQQKRERNERQRDLDIESQVREHLAAAQDILAEDPEAARMVLEDVHYILRDDGDLAEVLNRNSGMLEDKAGLDPARAAEVRSRFRRQQRMHDRGGRLPSVEQEYTTLLYIARALDYYSAVSEMTPYAPITLEQLDVAGVTRADNPIPVGRRRLPKGTKLDPEDAAREIPHESCDHILCIALPRSGKDSTLTNIGMNLWRQHGYKYISVFDDGRMETPMISIPNDDPGILKNLERLGQEPRAFDAEVFVPSTPGIPEQLPANFREFTIGIDTLTPHLILRLAGVRTTDATAEDRIEQALNKTLEGSGQVPELVARIQQLAKAQDTEIQWTEKKDKHTTGGDGSTHVETYSARYSMSRSKALENAAARLSKLAGDGLVTGADAETNIDMAEVIADQKKAAVLCANFMPAGMEGLKYTLIDLWLRLIFRARDENPRLPRVALEMRELKNIAPSKTGDVRYKDAIKGLRQTIFFLSTQGGSRRILMLGSTQKLNDVYKPVRTNMATKILLRLGEEEIDTLDRSYNFSWAQKETLTNFRIGMGMLIAGGEKTYPIEWRGAPCGLGLGDQHWLDRYGLARGARVLQSQTAAWPPSDGKRDGWWVHVPDASVRDIGDRPQMGDHYSEWYLLESDFPDGTDPDDVDRALVEEVLAERQEYPTPSDIHLADIDWGNVRKVSFTDEGASRFDRVTDALGDANLSVDLWPWMLTQADKWRDESVRKNATDVLEAVEEHAPTSYSELEDYVDVSRQSISNYLQEEEPLDGCLDKDGKEYIVTDLGRQAMKADWDAVADAVQVEEEKPDTEFDFDE</sequence>
<dbReference type="EMBL" id="BMCI01000011">
    <property type="protein sequence ID" value="GGC72711.1"/>
    <property type="molecule type" value="Genomic_DNA"/>
</dbReference>
<dbReference type="Gene3D" id="3.40.50.300">
    <property type="entry name" value="P-loop containing nucleotide triphosphate hydrolases"/>
    <property type="match status" value="1"/>
</dbReference>
<dbReference type="Proteomes" id="UP000646833">
    <property type="component" value="Unassembled WGS sequence"/>
</dbReference>
<dbReference type="SUPFAM" id="SSF52540">
    <property type="entry name" value="P-loop containing nucleoside triphosphate hydrolases"/>
    <property type="match status" value="1"/>
</dbReference>
<organism evidence="1 2">
    <name type="scientific">Haloferax sulfurifontis</name>
    <dbReference type="NCBI Taxonomy" id="255616"/>
    <lineage>
        <taxon>Archaea</taxon>
        <taxon>Methanobacteriati</taxon>
        <taxon>Methanobacteriota</taxon>
        <taxon>Stenosarchaea group</taxon>
        <taxon>Halobacteria</taxon>
        <taxon>Halobacteriales</taxon>
        <taxon>Haloferacaceae</taxon>
        <taxon>Haloferax</taxon>
    </lineage>
</organism>
<reference evidence="1" key="2">
    <citation type="submission" date="2020-09" db="EMBL/GenBank/DDBJ databases">
        <authorList>
            <person name="Sun Q."/>
            <person name="Sedlacek I."/>
        </authorList>
    </citation>
    <scope>NUCLEOTIDE SEQUENCE</scope>
    <source>
        <strain evidence="1">CCM 7217</strain>
    </source>
</reference>
<protein>
    <submittedName>
        <fullName evidence="1">Uncharacterized protein</fullName>
    </submittedName>
</protein>
<evidence type="ECO:0000313" key="2">
    <source>
        <dbReference type="Proteomes" id="UP000646833"/>
    </source>
</evidence>